<keyword evidence="4" id="KW-1185">Reference proteome</keyword>
<dbReference type="SUPFAM" id="SSF55331">
    <property type="entry name" value="Tautomerase/MIF"/>
    <property type="match status" value="1"/>
</dbReference>
<reference evidence="5" key="2">
    <citation type="journal article" date="2019" name="bioRxiv">
        <title>Genomics, evolutionary history and diagnostics of the Alternaria alternata species group including apple and Asian pear pathotypes.</title>
        <authorList>
            <person name="Armitage A.D."/>
            <person name="Cockerton H.M."/>
            <person name="Sreenivasaprasad S."/>
            <person name="Woodhall J.W."/>
            <person name="Lane C.R."/>
            <person name="Harrison R.J."/>
            <person name="Clarkson J.P."/>
        </authorList>
    </citation>
    <scope>NUCLEOTIDE SEQUENCE [LARGE SCALE GENOMIC DNA]</scope>
    <source>
        <strain evidence="5">FERA 1177</strain>
    </source>
</reference>
<protein>
    <recommendedName>
        <fullName evidence="1">Tautomerase cis-CaaD-like domain-containing protein</fullName>
    </recommendedName>
</protein>
<evidence type="ECO:0000313" key="5">
    <source>
        <dbReference type="Proteomes" id="UP000291422"/>
    </source>
</evidence>
<organism evidence="2 4">
    <name type="scientific">Alternaria alternata</name>
    <name type="common">Alternaria rot fungus</name>
    <name type="synonym">Torula alternata</name>
    <dbReference type="NCBI Taxonomy" id="5599"/>
    <lineage>
        <taxon>Eukaryota</taxon>
        <taxon>Fungi</taxon>
        <taxon>Dikarya</taxon>
        <taxon>Ascomycota</taxon>
        <taxon>Pezizomycotina</taxon>
        <taxon>Dothideomycetes</taxon>
        <taxon>Pleosporomycetidae</taxon>
        <taxon>Pleosporales</taxon>
        <taxon>Pleosporineae</taxon>
        <taxon>Pleosporaceae</taxon>
        <taxon>Alternaria</taxon>
        <taxon>Alternaria sect. Alternaria</taxon>
        <taxon>Alternaria alternata complex</taxon>
    </lineage>
</organism>
<sequence>MPLWVFYHPPNTFTDPATKKALAKVLTDGYASVDLPRSYVVVLFQPIEPDSYYIGGVARPSPDVPADKPGPDSTRPFIRIKIEHFARPDPSEKSKKRFLRWADATLKPFIADQGYDWEYSVEEADRSQWKINGIVPPLEGTEAEKEWAKTNMITPFEPEKGGLLGKL</sequence>
<accession>A0A177D6E8</accession>
<dbReference type="GeneID" id="29120776"/>
<gene>
    <name evidence="3" type="ORF">AA0117_g10977</name>
    <name evidence="2" type="ORF">CC77DRAFT_948160</name>
</gene>
<dbReference type="RefSeq" id="XP_018380113.1">
    <property type="nucleotide sequence ID" value="XM_018535182.1"/>
</dbReference>
<dbReference type="Pfam" id="PF14832">
    <property type="entry name" value="Tautomerase_3"/>
    <property type="match status" value="1"/>
</dbReference>
<dbReference type="Proteomes" id="UP000291422">
    <property type="component" value="Unassembled WGS sequence"/>
</dbReference>
<dbReference type="InterPro" id="IPR028116">
    <property type="entry name" value="Cis-CaaD-like"/>
</dbReference>
<proteinExistence type="predicted"/>
<dbReference type="InterPro" id="IPR014347">
    <property type="entry name" value="Tautomerase/MIF_sf"/>
</dbReference>
<dbReference type="OMA" id="LHRFFIP"/>
<dbReference type="VEuPathDB" id="FungiDB:CC77DRAFT_948160"/>
<dbReference type="EMBL" id="PDXD01000045">
    <property type="protein sequence ID" value="RYN69243.1"/>
    <property type="molecule type" value="Genomic_DNA"/>
</dbReference>
<evidence type="ECO:0000313" key="3">
    <source>
        <dbReference type="EMBL" id="RYN69243.1"/>
    </source>
</evidence>
<evidence type="ECO:0000313" key="2">
    <source>
        <dbReference type="EMBL" id="OAG14692.1"/>
    </source>
</evidence>
<reference evidence="2 4" key="1">
    <citation type="submission" date="2016-05" db="EMBL/GenBank/DDBJ databases">
        <title>Comparative analysis of secretome profiles of manganese(II)-oxidizing ascomycete fungi.</title>
        <authorList>
            <consortium name="DOE Joint Genome Institute"/>
            <person name="Zeiner C.A."/>
            <person name="Purvine S.O."/>
            <person name="Zink E.M."/>
            <person name="Wu S."/>
            <person name="Pasa-Tolic L."/>
            <person name="Chaput D.L."/>
            <person name="Haridas S."/>
            <person name="Grigoriev I.V."/>
            <person name="Santelli C.M."/>
            <person name="Hansel C.M."/>
        </authorList>
    </citation>
    <scope>NUCLEOTIDE SEQUENCE [LARGE SCALE GENOMIC DNA]</scope>
    <source>
        <strain evidence="2 4">SRC1lrK2f</strain>
    </source>
</reference>
<dbReference type="AlphaFoldDB" id="A0A177D6E8"/>
<dbReference type="Proteomes" id="UP000077248">
    <property type="component" value="Unassembled WGS sequence"/>
</dbReference>
<dbReference type="EMBL" id="KV441498">
    <property type="protein sequence ID" value="OAG14692.1"/>
    <property type="molecule type" value="Genomic_DNA"/>
</dbReference>
<feature type="domain" description="Tautomerase cis-CaaD-like" evidence="1">
    <location>
        <begin position="1"/>
        <end position="151"/>
    </location>
</feature>
<name>A0A177D6E8_ALTAL</name>
<dbReference type="Gene3D" id="3.30.429.10">
    <property type="entry name" value="Macrophage Migration Inhibitory Factor"/>
    <property type="match status" value="1"/>
</dbReference>
<reference evidence="3" key="3">
    <citation type="journal article" date="2019" name="J. ISSAAS">
        <title>Genomics, evolutionary history and diagnostics of the Alternaria alternata species group including apple and Asian pear pathotypes.</title>
        <authorList>
            <person name="Armitage A.D."/>
            <person name="Cockerton H.M."/>
            <person name="Sreenivasaprasad S."/>
            <person name="Woodhall J."/>
            <person name="Lane C."/>
            <person name="Harrison R.J."/>
            <person name="Clarkson J.P."/>
        </authorList>
    </citation>
    <scope>NUCLEOTIDE SEQUENCE</scope>
    <source>
        <strain evidence="3">FERA 1177</strain>
    </source>
</reference>
<dbReference type="KEGG" id="aalt:CC77DRAFT_948160"/>
<evidence type="ECO:0000259" key="1">
    <source>
        <dbReference type="Pfam" id="PF14832"/>
    </source>
</evidence>
<evidence type="ECO:0000313" key="4">
    <source>
        <dbReference type="Proteomes" id="UP000077248"/>
    </source>
</evidence>